<name>A0A1A9I1V7_9BACT</name>
<dbReference type="AlphaFoldDB" id="A0A1A9I1V7"/>
<dbReference type="InterPro" id="IPR024213">
    <property type="entry name" value="DUF3822"/>
</dbReference>
<organism evidence="1 2">
    <name type="scientific">Niabella ginsenosidivorans</name>
    <dbReference type="NCBI Taxonomy" id="1176587"/>
    <lineage>
        <taxon>Bacteria</taxon>
        <taxon>Pseudomonadati</taxon>
        <taxon>Bacteroidota</taxon>
        <taxon>Chitinophagia</taxon>
        <taxon>Chitinophagales</taxon>
        <taxon>Chitinophagaceae</taxon>
        <taxon>Niabella</taxon>
    </lineage>
</organism>
<dbReference type="Pfam" id="PF12864">
    <property type="entry name" value="DUF3822"/>
    <property type="match status" value="1"/>
</dbReference>
<dbReference type="Gene3D" id="3.30.420.250">
    <property type="match status" value="1"/>
</dbReference>
<accession>A0A1A9I1V7</accession>
<dbReference type="RefSeq" id="WP_067754609.1">
    <property type="nucleotide sequence ID" value="NZ_CP015772.1"/>
</dbReference>
<reference evidence="1 2" key="1">
    <citation type="submission" date="2016-05" db="EMBL/GenBank/DDBJ databases">
        <title>Niabella ginsenosidivorans BS26 whole genome sequencing.</title>
        <authorList>
            <person name="Im W.T."/>
            <person name="Siddiqi M.Z."/>
        </authorList>
    </citation>
    <scope>NUCLEOTIDE SEQUENCE [LARGE SCALE GENOMIC DNA]</scope>
    <source>
        <strain evidence="1 2">BS26</strain>
    </source>
</reference>
<proteinExistence type="predicted"/>
<protein>
    <recommendedName>
        <fullName evidence="3">DUF3822 domain-containing protein</fullName>
    </recommendedName>
</protein>
<dbReference type="KEGG" id="nia:A8C56_08710"/>
<keyword evidence="2" id="KW-1185">Reference proteome</keyword>
<dbReference type="EMBL" id="CP015772">
    <property type="protein sequence ID" value="ANH81049.1"/>
    <property type="molecule type" value="Genomic_DNA"/>
</dbReference>
<evidence type="ECO:0000313" key="1">
    <source>
        <dbReference type="EMBL" id="ANH81049.1"/>
    </source>
</evidence>
<dbReference type="OrthoDB" id="658622at2"/>
<dbReference type="Proteomes" id="UP000077667">
    <property type="component" value="Chromosome"/>
</dbReference>
<dbReference type="Gene3D" id="3.30.420.260">
    <property type="match status" value="1"/>
</dbReference>
<sequence length="267" mass="30379">MQARFEINGEYFIDHENGTLVVQAGPGYFAYAICDGFGSKLGALKWFQVDHNNHISSLLGELPFLQQQFAKKIIAFDFPAYTLLPVFLNEGDNEALLHLAGADPQDHILTEVINNNIALNYSVPYSLLNQCIHNIPGAAYWHLQAVRITELLKDRAASIMEVNIIDDHFSVVASKNGQLLLARHYTYQAPEDLLFYLLKIAEVHQLPQTEVQLNVSGLIDSDSRLYRMLYDYFLNIRLMKAGWADEQQLQYPAHYFTTLKQVAICEL</sequence>
<dbReference type="CDD" id="cd24013">
    <property type="entry name" value="ASKHA_ATPase_BT3980-like"/>
    <property type="match status" value="1"/>
</dbReference>
<dbReference type="STRING" id="1176587.A8C56_08710"/>
<evidence type="ECO:0008006" key="3">
    <source>
        <dbReference type="Google" id="ProtNLM"/>
    </source>
</evidence>
<evidence type="ECO:0000313" key="2">
    <source>
        <dbReference type="Proteomes" id="UP000077667"/>
    </source>
</evidence>
<gene>
    <name evidence="1" type="ORF">A8C56_08710</name>
</gene>